<accession>A0ACC2WAJ4</accession>
<proteinExistence type="predicted"/>
<dbReference type="EMBL" id="JASBWR010000024">
    <property type="protein sequence ID" value="KAJ9107876.1"/>
    <property type="molecule type" value="Genomic_DNA"/>
</dbReference>
<comment type="caution">
    <text evidence="1">The sequence shown here is derived from an EMBL/GenBank/DDBJ whole genome shotgun (WGS) entry which is preliminary data.</text>
</comment>
<name>A0ACC2WAJ4_9TREE</name>
<gene>
    <name evidence="1" type="ORF">QFC19_002782</name>
</gene>
<reference evidence="1" key="1">
    <citation type="submission" date="2023-04" db="EMBL/GenBank/DDBJ databases">
        <title>Draft Genome sequencing of Naganishia species isolated from polar environments using Oxford Nanopore Technology.</title>
        <authorList>
            <person name="Leo P."/>
            <person name="Venkateswaran K."/>
        </authorList>
    </citation>
    <scope>NUCLEOTIDE SEQUENCE</scope>
    <source>
        <strain evidence="1">MNA-CCFEE 5261</strain>
    </source>
</reference>
<organism evidence="1 2">
    <name type="scientific">Naganishia cerealis</name>
    <dbReference type="NCBI Taxonomy" id="610337"/>
    <lineage>
        <taxon>Eukaryota</taxon>
        <taxon>Fungi</taxon>
        <taxon>Dikarya</taxon>
        <taxon>Basidiomycota</taxon>
        <taxon>Agaricomycotina</taxon>
        <taxon>Tremellomycetes</taxon>
        <taxon>Filobasidiales</taxon>
        <taxon>Filobasidiaceae</taxon>
        <taxon>Naganishia</taxon>
    </lineage>
</organism>
<evidence type="ECO:0000313" key="2">
    <source>
        <dbReference type="Proteomes" id="UP001241377"/>
    </source>
</evidence>
<dbReference type="Proteomes" id="UP001241377">
    <property type="component" value="Unassembled WGS sequence"/>
</dbReference>
<protein>
    <submittedName>
        <fullName evidence="1">Uncharacterized protein</fullName>
    </submittedName>
</protein>
<evidence type="ECO:0000313" key="1">
    <source>
        <dbReference type="EMBL" id="KAJ9107876.1"/>
    </source>
</evidence>
<sequence length="489" mass="56561">MRFLEKDELAHFKFQKDFLKPFEYAMTNNVNADAREMVRELPTLPDISSLKARVPNYAFDLVTTIYREHFDLVLKYGSFSDFCVCLTDFSKVTKFQKISLQAIGMLQSTVPKLLESPESTTKAFGEEQTDGKLAPGTDERMARYWFPVLFAFYDIIMTGEDLEVRRILEFWNSICQEVLFPIFSVLQTKKDISRFSSQEDLSVWLSTTMISALRNLIALYTHYFEILQEYLDGLLDLLCACICQENDTLARIGTSCFQQLLENNVKKLSPQKWERIVTAFVQLFKTTTAYQLFDETLRSDRELAPGDPSADEVYNTIPAKHLLRFMSVLDDSYQFARKFNADKDLRMALWRVGFMKQLPNLLKQESSSASTLVDVLLRMYNDPRPEHIATRQDILKQLVPLGTHIMKDFNAIDPETQPRNVIAWTPVVVEILHGCCRFEDESFSEYLPELYPLVTDMLTREMSMELWQAVRGFYVKTGQVKGLMPKGEA</sequence>
<keyword evidence="2" id="KW-1185">Reference proteome</keyword>